<dbReference type="Gramene" id="TKW02068">
    <property type="protein sequence ID" value="TKW02068"/>
    <property type="gene ID" value="SEVIR_8G220500v2"/>
</dbReference>
<proteinExistence type="predicted"/>
<reference evidence="2" key="1">
    <citation type="submission" date="2019-03" db="EMBL/GenBank/DDBJ databases">
        <title>WGS assembly of Setaria viridis.</title>
        <authorList>
            <person name="Huang P."/>
            <person name="Jenkins J."/>
            <person name="Grimwood J."/>
            <person name="Barry K."/>
            <person name="Healey A."/>
            <person name="Mamidi S."/>
            <person name="Sreedasyam A."/>
            <person name="Shu S."/>
            <person name="Feldman M."/>
            <person name="Wu J."/>
            <person name="Yu Y."/>
            <person name="Chen C."/>
            <person name="Johnson J."/>
            <person name="Rokhsar D."/>
            <person name="Baxter I."/>
            <person name="Schmutz J."/>
            <person name="Brutnell T."/>
            <person name="Kellogg E."/>
        </authorList>
    </citation>
    <scope>NUCLEOTIDE SEQUENCE [LARGE SCALE GENOMIC DNA]</scope>
</reference>
<accession>A0A4U6TI60</accession>
<keyword evidence="3" id="KW-1185">Reference proteome</keyword>
<protein>
    <submittedName>
        <fullName evidence="2">Uncharacterized protein</fullName>
    </submittedName>
</protein>
<organism evidence="2 3">
    <name type="scientific">Setaria viridis</name>
    <name type="common">Green bristlegrass</name>
    <name type="synonym">Setaria italica subsp. viridis</name>
    <dbReference type="NCBI Taxonomy" id="4556"/>
    <lineage>
        <taxon>Eukaryota</taxon>
        <taxon>Viridiplantae</taxon>
        <taxon>Streptophyta</taxon>
        <taxon>Embryophyta</taxon>
        <taxon>Tracheophyta</taxon>
        <taxon>Spermatophyta</taxon>
        <taxon>Magnoliopsida</taxon>
        <taxon>Liliopsida</taxon>
        <taxon>Poales</taxon>
        <taxon>Poaceae</taxon>
        <taxon>PACMAD clade</taxon>
        <taxon>Panicoideae</taxon>
        <taxon>Panicodae</taxon>
        <taxon>Paniceae</taxon>
        <taxon>Cenchrinae</taxon>
        <taxon>Setaria</taxon>
    </lineage>
</organism>
<sequence>MDNLSSPLVIPTRTKRLAYKSQLLPRRARATMTESFELLLHGEQASLGRCCPIIFPYFRGDFTHPNCCKVPAAQEAAAAATAVEVAVTAIAAAAATRTLVASAATEAALLVMAGVSSCTVATSSDPRPRRGRHLQPRLCPPPMRLGGPWQCKRPSSC</sequence>
<evidence type="ECO:0000313" key="2">
    <source>
        <dbReference type="EMBL" id="TKW02068.1"/>
    </source>
</evidence>
<dbReference type="EMBL" id="CM016559">
    <property type="protein sequence ID" value="TKW02068.1"/>
    <property type="molecule type" value="Genomic_DNA"/>
</dbReference>
<name>A0A4U6TI60_SETVI</name>
<evidence type="ECO:0000313" key="3">
    <source>
        <dbReference type="Proteomes" id="UP000298652"/>
    </source>
</evidence>
<feature type="region of interest" description="Disordered" evidence="1">
    <location>
        <begin position="120"/>
        <end position="141"/>
    </location>
</feature>
<gene>
    <name evidence="2" type="ORF">SEVIR_8G220500v2</name>
</gene>
<evidence type="ECO:0000256" key="1">
    <source>
        <dbReference type="SAM" id="MobiDB-lite"/>
    </source>
</evidence>
<dbReference type="Proteomes" id="UP000298652">
    <property type="component" value="Chromosome 8"/>
</dbReference>
<dbReference type="AlphaFoldDB" id="A0A4U6TI60"/>